<dbReference type="Pfam" id="PF17767">
    <property type="entry name" value="NAPRTase_N"/>
    <property type="match status" value="1"/>
</dbReference>
<dbReference type="InterPro" id="IPR036068">
    <property type="entry name" value="Nicotinate_pribotase-like_C"/>
</dbReference>
<dbReference type="EC" id="6.3.4.21" evidence="3 9"/>
<feature type="domain" description="Nicotinate phosphoribosyltransferase N-terminal" evidence="11">
    <location>
        <begin position="34"/>
        <end position="161"/>
    </location>
</feature>
<dbReference type="InterPro" id="IPR007229">
    <property type="entry name" value="Nic_PRibTrfase-Fam"/>
</dbReference>
<keyword evidence="4" id="KW-0597">Phosphoprotein</keyword>
<sequence length="475" mass="52004">MTTFPDLDYVHTNNQRQQSHPNQELNICADDYSLLTDLYQLTMAACYTGEGIEERRASFELTVRRLPEGFGYLIAMGLAQALEYLAKFRFSASQIAALQATGIFAHASDRFWSLLAEGQFTGDIWAVPEGTAVFANQPILRVEAPLWQAQLVETYLLNTINYQTLIATRAARLRDVAGEQATLLEFGTRRAFSPQASLWAARAALAGGLDSTSNVLAALQLGQQPSGTMAHALVMALSAIEGSEDQAFSAFHRYFPGAPLLIDTYDTIAAAQRLAEKVNSGEMKLTGVRLDSGDLVTLSKQVRSLLPNVPIFASGDLDEWEIARLKADGAEIDGYGLGTRLVTGSPVNGVYKLVEIDGIPVMKQSSGKVTYPGRKQIYRSFIGNKVKADRLGLIGESSLEEQPLLQLVMQDGQRVQPLETLAAIRQRTAASVASLPQETRHLRNPVGVQVEISTMLRVLTEETKKRTAKALKTQR</sequence>
<dbReference type="PIRSF" id="PIRSF000484">
    <property type="entry name" value="NAPRT"/>
    <property type="match status" value="1"/>
</dbReference>
<evidence type="ECO:0000256" key="6">
    <source>
        <dbReference type="ARBA" id="ARBA00022642"/>
    </source>
</evidence>
<evidence type="ECO:0000256" key="5">
    <source>
        <dbReference type="ARBA" id="ARBA00022598"/>
    </source>
</evidence>
<dbReference type="NCBIfam" id="NF006696">
    <property type="entry name" value="PRK09243.1-3"/>
    <property type="match status" value="1"/>
</dbReference>
<dbReference type="Proteomes" id="UP001165986">
    <property type="component" value="Unassembled WGS sequence"/>
</dbReference>
<dbReference type="GO" id="GO:0005829">
    <property type="term" value="C:cytosol"/>
    <property type="evidence" value="ECO:0007669"/>
    <property type="project" value="TreeGrafter"/>
</dbReference>
<dbReference type="EMBL" id="VJXY01000014">
    <property type="protein sequence ID" value="MBD6617048.1"/>
    <property type="molecule type" value="Genomic_DNA"/>
</dbReference>
<keyword evidence="5 9" id="KW-0436">Ligase</keyword>
<dbReference type="PANTHER" id="PTHR11098">
    <property type="entry name" value="NICOTINATE PHOSPHORIBOSYLTRANSFERASE"/>
    <property type="match status" value="1"/>
</dbReference>
<dbReference type="GO" id="GO:0034355">
    <property type="term" value="P:NAD+ biosynthetic process via the salvage pathway"/>
    <property type="evidence" value="ECO:0007669"/>
    <property type="project" value="TreeGrafter"/>
</dbReference>
<dbReference type="NCBIfam" id="NF009131">
    <property type="entry name" value="PRK12484.1"/>
    <property type="match status" value="1"/>
</dbReference>
<dbReference type="InterPro" id="IPR041525">
    <property type="entry name" value="N/Namide_PRibTrfase"/>
</dbReference>
<dbReference type="GO" id="GO:0004516">
    <property type="term" value="F:nicotinate phosphoribosyltransferase activity"/>
    <property type="evidence" value="ECO:0007669"/>
    <property type="project" value="UniProtKB-UniRule"/>
</dbReference>
<protein>
    <recommendedName>
        <fullName evidence="3 9">Nicotinate phosphoribosyltransferase</fullName>
        <ecNumber evidence="3 9">6.3.4.21</ecNumber>
    </recommendedName>
</protein>
<evidence type="ECO:0000256" key="8">
    <source>
        <dbReference type="ARBA" id="ARBA00048668"/>
    </source>
</evidence>
<comment type="caution">
    <text evidence="13">The sequence shown here is derived from an EMBL/GenBank/DDBJ whole genome shotgun (WGS) entry which is preliminary data.</text>
</comment>
<dbReference type="AlphaFoldDB" id="A0AA40SXD6"/>
<comment type="catalytic activity">
    <reaction evidence="8 9">
        <text>5-phospho-alpha-D-ribose 1-diphosphate + nicotinate + ATP + H2O = nicotinate beta-D-ribonucleotide + ADP + phosphate + diphosphate</text>
        <dbReference type="Rhea" id="RHEA:36163"/>
        <dbReference type="ChEBI" id="CHEBI:15377"/>
        <dbReference type="ChEBI" id="CHEBI:30616"/>
        <dbReference type="ChEBI" id="CHEBI:32544"/>
        <dbReference type="ChEBI" id="CHEBI:33019"/>
        <dbReference type="ChEBI" id="CHEBI:43474"/>
        <dbReference type="ChEBI" id="CHEBI:57502"/>
        <dbReference type="ChEBI" id="CHEBI:58017"/>
        <dbReference type="ChEBI" id="CHEBI:456216"/>
        <dbReference type="EC" id="6.3.4.21"/>
    </reaction>
</comment>
<evidence type="ECO:0000256" key="3">
    <source>
        <dbReference type="ARBA" id="ARBA00013236"/>
    </source>
</evidence>
<comment type="similarity">
    <text evidence="2 9">Belongs to the NAPRTase family.</text>
</comment>
<evidence type="ECO:0000259" key="11">
    <source>
        <dbReference type="Pfam" id="PF17767"/>
    </source>
</evidence>
<evidence type="ECO:0000256" key="1">
    <source>
        <dbReference type="ARBA" id="ARBA00004952"/>
    </source>
</evidence>
<organism evidence="13 14">
    <name type="scientific">Komarekiella delphini-convector SJRDD-AB1</name>
    <dbReference type="NCBI Taxonomy" id="2593771"/>
    <lineage>
        <taxon>Bacteria</taxon>
        <taxon>Bacillati</taxon>
        <taxon>Cyanobacteriota</taxon>
        <taxon>Cyanophyceae</taxon>
        <taxon>Nostocales</taxon>
        <taxon>Nostocaceae</taxon>
        <taxon>Komarekiella</taxon>
        <taxon>Komarekiella delphini-convector</taxon>
    </lineage>
</organism>
<evidence type="ECO:0000256" key="2">
    <source>
        <dbReference type="ARBA" id="ARBA00010897"/>
    </source>
</evidence>
<comment type="pathway">
    <text evidence="1 9">Cofactor biosynthesis; NAD(+) biosynthesis; nicotinate D-ribonucleotide from nicotinate: step 1/1.</text>
</comment>
<dbReference type="CDD" id="cd01570">
    <property type="entry name" value="NAPRTase_A"/>
    <property type="match status" value="1"/>
</dbReference>
<dbReference type="Gene3D" id="3.20.140.10">
    <property type="entry name" value="nicotinate phosphoribosyltransferase"/>
    <property type="match status" value="3"/>
</dbReference>
<evidence type="ECO:0000313" key="13">
    <source>
        <dbReference type="EMBL" id="MBD6617048.1"/>
    </source>
</evidence>
<dbReference type="GO" id="GO:0016757">
    <property type="term" value="F:glycosyltransferase activity"/>
    <property type="evidence" value="ECO:0007669"/>
    <property type="project" value="UniProtKB-KW"/>
</dbReference>
<keyword evidence="7 9" id="KW-0808">Transferase</keyword>
<evidence type="ECO:0000256" key="7">
    <source>
        <dbReference type="ARBA" id="ARBA00022679"/>
    </source>
</evidence>
<dbReference type="InterPro" id="IPR006405">
    <property type="entry name" value="Nic_PRibTrfase_pncB"/>
</dbReference>
<dbReference type="NCBIfam" id="TIGR01513">
    <property type="entry name" value="NAPRTase_put"/>
    <property type="match status" value="1"/>
</dbReference>
<dbReference type="Pfam" id="PF04095">
    <property type="entry name" value="NAPRTase"/>
    <property type="match status" value="1"/>
</dbReference>
<feature type="domain" description="Nicotinate/nicotinamide phosphoribosyltransferase" evidence="10">
    <location>
        <begin position="183"/>
        <end position="301"/>
    </location>
</feature>
<keyword evidence="14" id="KW-1185">Reference proteome</keyword>
<evidence type="ECO:0000259" key="10">
    <source>
        <dbReference type="Pfam" id="PF04095"/>
    </source>
</evidence>
<evidence type="ECO:0000256" key="4">
    <source>
        <dbReference type="ARBA" id="ARBA00022553"/>
    </source>
</evidence>
<evidence type="ECO:0000256" key="9">
    <source>
        <dbReference type="RuleBase" id="RU365100"/>
    </source>
</evidence>
<proteinExistence type="inferred from homology"/>
<keyword evidence="6 9" id="KW-0662">Pyridine nucleotide biosynthesis</keyword>
<feature type="domain" description="Nicotinate phosphoribosyltransferase C-terminal" evidence="12">
    <location>
        <begin position="401"/>
        <end position="457"/>
    </location>
</feature>
<gene>
    <name evidence="13" type="ORF">FNW02_14700</name>
</gene>
<dbReference type="RefSeq" id="WP_191758284.1">
    <property type="nucleotide sequence ID" value="NZ_VJXY01000014.1"/>
</dbReference>
<name>A0AA40SXD6_9NOST</name>
<dbReference type="Pfam" id="PF17956">
    <property type="entry name" value="NAPRTase_C"/>
    <property type="match status" value="1"/>
</dbReference>
<comment type="PTM">
    <text evidence="9">Transiently phosphorylated on a His residue during the reaction cycle. Phosphorylation strongly increases the affinity for substrates and increases the rate of nicotinate D-ribonucleotide production. Dephosphorylation regenerates the low-affinity form of the enzyme, leading to product release.</text>
</comment>
<accession>A0AA40SXD6</accession>
<reference evidence="13" key="1">
    <citation type="submission" date="2019-07" db="EMBL/GenBank/DDBJ databases">
        <title>Toxilogical consequences of a new and cryptic species of cyanobacteria (Komarekiella delphini-convector) recovered from the epidermis of a bottlenose dolphin and 1500 ft. in the air.</title>
        <authorList>
            <person name="Brown A.O."/>
            <person name="Dvorak P."/>
            <person name="Villanueva C.D."/>
            <person name="Foss A.J."/>
            <person name="Garvey A.D."/>
            <person name="Gibson Q.A."/>
            <person name="Johansen J.R."/>
            <person name="Casamatta D.A."/>
        </authorList>
    </citation>
    <scope>NUCLEOTIDE SEQUENCE</scope>
    <source>
        <strain evidence="13">SJRDD-AB1</strain>
    </source>
</reference>
<dbReference type="Gene3D" id="3.20.20.70">
    <property type="entry name" value="Aldolase class I"/>
    <property type="match status" value="1"/>
</dbReference>
<dbReference type="InterPro" id="IPR041619">
    <property type="entry name" value="NAPRTase_C"/>
</dbReference>
<evidence type="ECO:0000259" key="12">
    <source>
        <dbReference type="Pfam" id="PF17956"/>
    </source>
</evidence>
<dbReference type="InterPro" id="IPR040727">
    <property type="entry name" value="NAPRTase_N"/>
</dbReference>
<dbReference type="SUPFAM" id="SSF54675">
    <property type="entry name" value="Nicotinate/Quinolinate PRTase N-terminal domain-like"/>
    <property type="match status" value="1"/>
</dbReference>
<dbReference type="InterPro" id="IPR013785">
    <property type="entry name" value="Aldolase_TIM"/>
</dbReference>
<dbReference type="PANTHER" id="PTHR11098:SF1">
    <property type="entry name" value="NICOTINATE PHOSPHORIBOSYLTRANSFERASE"/>
    <property type="match status" value="1"/>
</dbReference>
<evidence type="ECO:0000313" key="14">
    <source>
        <dbReference type="Proteomes" id="UP001165986"/>
    </source>
</evidence>
<dbReference type="SUPFAM" id="SSF51690">
    <property type="entry name" value="Nicotinate/Quinolinate PRTase C-terminal domain-like"/>
    <property type="match status" value="1"/>
</dbReference>
<keyword evidence="13" id="KW-0328">Glycosyltransferase</keyword>
<comment type="function">
    <text evidence="9">Catalyzes the first step in the biosynthesis of NAD from nicotinic acid, the ATP-dependent synthesis of beta-nicotinate D-ribonucleotide from nicotinate and 5-phospho-D-ribose 1-phosphate.</text>
</comment>